<evidence type="ECO:0000256" key="1">
    <source>
        <dbReference type="SAM" id="MobiDB-lite"/>
    </source>
</evidence>
<organism evidence="2 3">
    <name type="scientific">Erinaceus europaeus</name>
    <name type="common">Western European hedgehog</name>
    <dbReference type="NCBI Taxonomy" id="9365"/>
    <lineage>
        <taxon>Eukaryota</taxon>
        <taxon>Metazoa</taxon>
        <taxon>Chordata</taxon>
        <taxon>Craniata</taxon>
        <taxon>Vertebrata</taxon>
        <taxon>Euteleostomi</taxon>
        <taxon>Mammalia</taxon>
        <taxon>Eutheria</taxon>
        <taxon>Laurasiatheria</taxon>
        <taxon>Eulipotyphla</taxon>
        <taxon>Erinaceidae</taxon>
        <taxon>Erinaceinae</taxon>
        <taxon>Erinaceus</taxon>
    </lineage>
</organism>
<feature type="region of interest" description="Disordered" evidence="1">
    <location>
        <begin position="258"/>
        <end position="277"/>
    </location>
</feature>
<feature type="region of interest" description="Disordered" evidence="1">
    <location>
        <begin position="1"/>
        <end position="49"/>
    </location>
</feature>
<name>A0ABM3WTJ0_ERIEU</name>
<gene>
    <name evidence="3" type="primary">LOC132536282</name>
</gene>
<dbReference type="Proteomes" id="UP001652624">
    <property type="component" value="Unplaced"/>
</dbReference>
<protein>
    <submittedName>
        <fullName evidence="3">Uncharacterized protein LOC132536282</fullName>
    </submittedName>
</protein>
<reference evidence="3" key="1">
    <citation type="submission" date="2025-08" db="UniProtKB">
        <authorList>
            <consortium name="RefSeq"/>
        </authorList>
    </citation>
    <scope>IDENTIFICATION</scope>
</reference>
<feature type="compositionally biased region" description="Low complexity" evidence="1">
    <location>
        <begin position="16"/>
        <end position="38"/>
    </location>
</feature>
<evidence type="ECO:0000313" key="2">
    <source>
        <dbReference type="Proteomes" id="UP001652624"/>
    </source>
</evidence>
<keyword evidence="2" id="KW-1185">Reference proteome</keyword>
<dbReference type="GeneID" id="132536282"/>
<sequence>MTRGAGWGARRRRGACRGVGAAEPQPGWRARPPRQGAPPGVGGGRPGPRICAAGGASPARRPCGPLRPCGLCAGRAAESGASEREKYKYGRPRQWEKRPGHFLAARAAENGLVECAGASPRRVLCVSVCVCARRKGLSDSRRAHAHSHARIHTRTRGGARWPRVCLGFLATSPSPTDCVRISSRSAPISAILGKLHKNKPSGLFLPGGRKVLREARRRGPAAAVRARKGAGPGLGPGARAVAAFAPRCAAPTRVRARACVGRRRPQRRRRRRRRRRR</sequence>
<proteinExistence type="predicted"/>
<dbReference type="RefSeq" id="XP_060039890.1">
    <property type="nucleotide sequence ID" value="XM_060183907.1"/>
</dbReference>
<evidence type="ECO:0000313" key="3">
    <source>
        <dbReference type="RefSeq" id="XP_060039890.1"/>
    </source>
</evidence>
<accession>A0ABM3WTJ0</accession>